<proteinExistence type="predicted"/>
<dbReference type="RefSeq" id="WP_386663848.1">
    <property type="nucleotide sequence ID" value="NZ_JBHLTG010000001.1"/>
</dbReference>
<dbReference type="EMBL" id="JBHLTG010000001">
    <property type="protein sequence ID" value="MFC0676271.1"/>
    <property type="molecule type" value="Genomic_DNA"/>
</dbReference>
<keyword evidence="2" id="KW-1185">Reference proteome</keyword>
<accession>A0ABV6RH22</accession>
<comment type="caution">
    <text evidence="1">The sequence shown here is derived from an EMBL/GenBank/DDBJ whole genome shotgun (WGS) entry which is preliminary data.</text>
</comment>
<dbReference type="Proteomes" id="UP001589896">
    <property type="component" value="Unassembled WGS sequence"/>
</dbReference>
<evidence type="ECO:0008006" key="3">
    <source>
        <dbReference type="Google" id="ProtNLM"/>
    </source>
</evidence>
<organism evidence="1 2">
    <name type="scientific">Lysobacter korlensis</name>
    <dbReference type="NCBI Taxonomy" id="553636"/>
    <lineage>
        <taxon>Bacteria</taxon>
        <taxon>Pseudomonadati</taxon>
        <taxon>Pseudomonadota</taxon>
        <taxon>Gammaproteobacteria</taxon>
        <taxon>Lysobacterales</taxon>
        <taxon>Lysobacteraceae</taxon>
        <taxon>Lysobacter</taxon>
    </lineage>
</organism>
<reference evidence="1 2" key="1">
    <citation type="submission" date="2024-09" db="EMBL/GenBank/DDBJ databases">
        <authorList>
            <person name="Sun Q."/>
            <person name="Mori K."/>
        </authorList>
    </citation>
    <scope>NUCLEOTIDE SEQUENCE [LARGE SCALE GENOMIC DNA]</scope>
    <source>
        <strain evidence="1 2">KCTC 23076</strain>
    </source>
</reference>
<evidence type="ECO:0000313" key="2">
    <source>
        <dbReference type="Proteomes" id="UP001589896"/>
    </source>
</evidence>
<sequence length="143" mass="14840">MSLQLVHPQADLAPVFAALRLQPSHLHRRGDARHDADGARQCGEYRFSAGTALLSPPCGPDGRQPEPLDACLTRALTALTAHGPLLQACIDEGGRARIAVRLGERASTDWAPAAALADMLGSLGLELAVTTDDGTAGVDAGAR</sequence>
<protein>
    <recommendedName>
        <fullName evidence="3">DUF4279 domain-containing protein</fullName>
    </recommendedName>
</protein>
<evidence type="ECO:0000313" key="1">
    <source>
        <dbReference type="EMBL" id="MFC0676271.1"/>
    </source>
</evidence>
<gene>
    <name evidence="1" type="ORF">ACFFGH_00215</name>
</gene>
<name>A0ABV6RH22_9GAMM</name>